<accession>A0A6J5PU60</accession>
<sequence>MNCCDANGDCNQGRDCPVRKQRIKEVNDAYINGKIDNNPYDETLGSFSDLVTVIMVVACITLLFFVICWGML</sequence>
<proteinExistence type="predicted"/>
<keyword evidence="1" id="KW-0812">Transmembrane</keyword>
<reference evidence="2" key="1">
    <citation type="submission" date="2020-05" db="EMBL/GenBank/DDBJ databases">
        <authorList>
            <person name="Chiriac C."/>
            <person name="Salcher M."/>
            <person name="Ghai R."/>
            <person name="Kavagutti S V."/>
        </authorList>
    </citation>
    <scope>NUCLEOTIDE SEQUENCE</scope>
</reference>
<evidence type="ECO:0000313" key="2">
    <source>
        <dbReference type="EMBL" id="CAB4172901.1"/>
    </source>
</evidence>
<dbReference type="EMBL" id="LR796976">
    <property type="protein sequence ID" value="CAB4179039.1"/>
    <property type="molecule type" value="Genomic_DNA"/>
</dbReference>
<keyword evidence="1" id="KW-0472">Membrane</keyword>
<evidence type="ECO:0000313" key="3">
    <source>
        <dbReference type="EMBL" id="CAB4179039.1"/>
    </source>
</evidence>
<evidence type="ECO:0000256" key="1">
    <source>
        <dbReference type="SAM" id="Phobius"/>
    </source>
</evidence>
<keyword evidence="1" id="KW-1133">Transmembrane helix</keyword>
<feature type="transmembrane region" description="Helical" evidence="1">
    <location>
        <begin position="50"/>
        <end position="71"/>
    </location>
</feature>
<organism evidence="2">
    <name type="scientific">uncultured Caudovirales phage</name>
    <dbReference type="NCBI Taxonomy" id="2100421"/>
    <lineage>
        <taxon>Viruses</taxon>
        <taxon>Duplodnaviria</taxon>
        <taxon>Heunggongvirae</taxon>
        <taxon>Uroviricota</taxon>
        <taxon>Caudoviricetes</taxon>
        <taxon>Peduoviridae</taxon>
        <taxon>Maltschvirus</taxon>
        <taxon>Maltschvirus maltsch</taxon>
    </lineage>
</organism>
<dbReference type="EMBL" id="LR796893">
    <property type="protein sequence ID" value="CAB4172901.1"/>
    <property type="molecule type" value="Genomic_DNA"/>
</dbReference>
<gene>
    <name evidence="3" type="ORF">UFOVP1024_31</name>
    <name evidence="2" type="ORF">UFOVP949_10</name>
</gene>
<name>A0A6J5PU60_9CAUD</name>
<protein>
    <submittedName>
        <fullName evidence="2">Uncharacterized protein</fullName>
    </submittedName>
</protein>